<dbReference type="CDD" id="cd01949">
    <property type="entry name" value="GGDEF"/>
    <property type="match status" value="1"/>
</dbReference>
<feature type="domain" description="GGDEF" evidence="5">
    <location>
        <begin position="258"/>
        <end position="393"/>
    </location>
</feature>
<dbReference type="Pfam" id="PF00990">
    <property type="entry name" value="GGDEF"/>
    <property type="match status" value="1"/>
</dbReference>
<dbReference type="PROSITE" id="PS50887">
    <property type="entry name" value="GGDEF"/>
    <property type="match status" value="1"/>
</dbReference>
<evidence type="ECO:0000256" key="3">
    <source>
        <dbReference type="ARBA" id="ARBA00034247"/>
    </source>
</evidence>
<feature type="transmembrane region" description="Helical" evidence="4">
    <location>
        <begin position="174"/>
        <end position="192"/>
    </location>
</feature>
<keyword evidence="4" id="KW-1133">Transmembrane helix</keyword>
<accession>A0A831RZ94</accession>
<evidence type="ECO:0000259" key="5">
    <source>
        <dbReference type="PROSITE" id="PS50887"/>
    </source>
</evidence>
<feature type="transmembrane region" description="Helical" evidence="4">
    <location>
        <begin position="125"/>
        <end position="142"/>
    </location>
</feature>
<dbReference type="SMART" id="SM00267">
    <property type="entry name" value="GGDEF"/>
    <property type="match status" value="1"/>
</dbReference>
<dbReference type="InterPro" id="IPR029787">
    <property type="entry name" value="Nucleotide_cyclase"/>
</dbReference>
<dbReference type="Proteomes" id="UP000886339">
    <property type="component" value="Unassembled WGS sequence"/>
</dbReference>
<feature type="transmembrane region" description="Helical" evidence="4">
    <location>
        <begin position="60"/>
        <end position="79"/>
    </location>
</feature>
<dbReference type="InterPro" id="IPR000160">
    <property type="entry name" value="GGDEF_dom"/>
</dbReference>
<evidence type="ECO:0000256" key="2">
    <source>
        <dbReference type="ARBA" id="ARBA00012528"/>
    </source>
</evidence>
<evidence type="ECO:0000256" key="4">
    <source>
        <dbReference type="SAM" id="Phobius"/>
    </source>
</evidence>
<comment type="cofactor">
    <cofactor evidence="1">
        <name>Mg(2+)</name>
        <dbReference type="ChEBI" id="CHEBI:18420"/>
    </cofactor>
</comment>
<dbReference type="NCBIfam" id="TIGR00254">
    <property type="entry name" value="GGDEF"/>
    <property type="match status" value="1"/>
</dbReference>
<feature type="transmembrane region" description="Helical" evidence="4">
    <location>
        <begin position="34"/>
        <end position="54"/>
    </location>
</feature>
<reference evidence="6" key="1">
    <citation type="journal article" date="2020" name="mSystems">
        <title>Genome- and Community-Level Interaction Insights into Carbon Utilization and Element Cycling Functions of Hydrothermarchaeota in Hydrothermal Sediment.</title>
        <authorList>
            <person name="Zhou Z."/>
            <person name="Liu Y."/>
            <person name="Xu W."/>
            <person name="Pan J."/>
            <person name="Luo Z.H."/>
            <person name="Li M."/>
        </authorList>
    </citation>
    <scope>NUCLEOTIDE SEQUENCE [LARGE SCALE GENOMIC DNA]</scope>
    <source>
        <strain evidence="6">HyVt-458</strain>
    </source>
</reference>
<protein>
    <recommendedName>
        <fullName evidence="2">diguanylate cyclase</fullName>
        <ecNumber evidence="2">2.7.7.65</ecNumber>
    </recommendedName>
</protein>
<organism evidence="6">
    <name type="scientific">Thiolapillus brandeum</name>
    <dbReference type="NCBI Taxonomy" id="1076588"/>
    <lineage>
        <taxon>Bacteria</taxon>
        <taxon>Pseudomonadati</taxon>
        <taxon>Pseudomonadota</taxon>
        <taxon>Gammaproteobacteria</taxon>
        <taxon>Chromatiales</taxon>
        <taxon>Sedimenticolaceae</taxon>
        <taxon>Thiolapillus</taxon>
    </lineage>
</organism>
<comment type="catalytic activity">
    <reaction evidence="3">
        <text>2 GTP = 3',3'-c-di-GMP + 2 diphosphate</text>
        <dbReference type="Rhea" id="RHEA:24898"/>
        <dbReference type="ChEBI" id="CHEBI:33019"/>
        <dbReference type="ChEBI" id="CHEBI:37565"/>
        <dbReference type="ChEBI" id="CHEBI:58805"/>
        <dbReference type="EC" id="2.7.7.65"/>
    </reaction>
</comment>
<dbReference type="GO" id="GO:0052621">
    <property type="term" value="F:diguanylate cyclase activity"/>
    <property type="evidence" value="ECO:0007669"/>
    <property type="project" value="UniProtKB-EC"/>
</dbReference>
<dbReference type="Gene3D" id="3.30.70.270">
    <property type="match status" value="1"/>
</dbReference>
<feature type="transmembrane region" description="Helical" evidence="4">
    <location>
        <begin position="149"/>
        <end position="168"/>
    </location>
</feature>
<dbReference type="SUPFAM" id="SSF55073">
    <property type="entry name" value="Nucleotide cyclase"/>
    <property type="match status" value="1"/>
</dbReference>
<name>A0A831RZ94_9GAMM</name>
<dbReference type="PANTHER" id="PTHR45138:SF9">
    <property type="entry name" value="DIGUANYLATE CYCLASE DGCM-RELATED"/>
    <property type="match status" value="1"/>
</dbReference>
<keyword evidence="4" id="KW-0812">Transmembrane</keyword>
<feature type="transmembrane region" description="Helical" evidence="4">
    <location>
        <begin position="100"/>
        <end position="119"/>
    </location>
</feature>
<comment type="caution">
    <text evidence="6">The sequence shown here is derived from an EMBL/GenBank/DDBJ whole genome shotgun (WGS) entry which is preliminary data.</text>
</comment>
<dbReference type="FunFam" id="3.30.70.270:FF:000001">
    <property type="entry name" value="Diguanylate cyclase domain protein"/>
    <property type="match status" value="1"/>
</dbReference>
<dbReference type="EMBL" id="DRLF01000408">
    <property type="protein sequence ID" value="HEC07555.1"/>
    <property type="molecule type" value="Genomic_DNA"/>
</dbReference>
<evidence type="ECO:0000256" key="1">
    <source>
        <dbReference type="ARBA" id="ARBA00001946"/>
    </source>
</evidence>
<dbReference type="GO" id="GO:0043709">
    <property type="term" value="P:cell adhesion involved in single-species biofilm formation"/>
    <property type="evidence" value="ECO:0007669"/>
    <property type="project" value="TreeGrafter"/>
</dbReference>
<dbReference type="GO" id="GO:0005886">
    <property type="term" value="C:plasma membrane"/>
    <property type="evidence" value="ECO:0007669"/>
    <property type="project" value="TreeGrafter"/>
</dbReference>
<dbReference type="PANTHER" id="PTHR45138">
    <property type="entry name" value="REGULATORY COMPONENTS OF SENSORY TRANSDUCTION SYSTEM"/>
    <property type="match status" value="1"/>
</dbReference>
<keyword evidence="4" id="KW-0472">Membrane</keyword>
<dbReference type="GO" id="GO:1902201">
    <property type="term" value="P:negative regulation of bacterial-type flagellum-dependent cell motility"/>
    <property type="evidence" value="ECO:0007669"/>
    <property type="project" value="TreeGrafter"/>
</dbReference>
<dbReference type="AlphaFoldDB" id="A0A831RZ94"/>
<dbReference type="EC" id="2.7.7.65" evidence="2"/>
<gene>
    <name evidence="6" type="ORF">ENJ12_11920</name>
</gene>
<evidence type="ECO:0000313" key="6">
    <source>
        <dbReference type="EMBL" id="HEC07555.1"/>
    </source>
</evidence>
<dbReference type="InterPro" id="IPR043128">
    <property type="entry name" value="Rev_trsase/Diguanyl_cyclase"/>
</dbReference>
<proteinExistence type="predicted"/>
<dbReference type="InterPro" id="IPR050469">
    <property type="entry name" value="Diguanylate_Cyclase"/>
</dbReference>
<sequence length="400" mass="44422">MQPDLSTEMDGNTVLSPVLDQRVRREQYRLLSNHLPVVLPGSLLIAVLLAWGFWNTADHTAILVWLSLLVAVITARLGLASYFSRLPERPEADHLLRNTLLLGSFISGCIWGSAGILFFDPENAYGFALLVIVLGGLVAGSLGSHSYYFPNFPLFAIPEFLPLMGGLLVVENDFYTLIGLMMALFLMLNLFYSKKYADMIERSIRLQFANDALLERLKASNRELHEYSYTDSLTGIGNRRQFDLDFDQTWQVAETTEAPVCLILMDVDHFKEYNDTYGHPQGDEVLKSLALVLLNVCEEQKVRGRPMRIGGEEFALLLKGDLDLAIDIAETIRESVKKMKIDRGEEHRVTASFGVARAQPAKGGSRGALLDAADKALYKAKAAGRDRVIADRKSGAGKHG</sequence>